<feature type="transmembrane region" description="Helical" evidence="9">
    <location>
        <begin position="759"/>
        <end position="786"/>
    </location>
</feature>
<evidence type="ECO:0000256" key="2">
    <source>
        <dbReference type="ARBA" id="ARBA00009904"/>
    </source>
</evidence>
<accession>A0ABQ9Y1V8</accession>
<comment type="subcellular location">
    <subcellularLocation>
        <location evidence="1">Membrane</location>
        <topology evidence="1">Multi-pass membrane protein</topology>
    </subcellularLocation>
</comment>
<dbReference type="PANTHER" id="PTHR11629:SF63">
    <property type="entry name" value="V-TYPE PROTON ATPASE SUBUNIT A"/>
    <property type="match status" value="1"/>
</dbReference>
<gene>
    <name evidence="11" type="ORF">BLNAU_7388</name>
</gene>
<dbReference type="EMBL" id="JARBJD010000044">
    <property type="protein sequence ID" value="KAK2957733.1"/>
    <property type="molecule type" value="Genomic_DNA"/>
</dbReference>
<protein>
    <recommendedName>
        <fullName evidence="9">V-type proton ATPase subunit a</fullName>
    </recommendedName>
</protein>
<evidence type="ECO:0000313" key="11">
    <source>
        <dbReference type="EMBL" id="KAK2957733.1"/>
    </source>
</evidence>
<comment type="function">
    <text evidence="9">Essential component of the vacuolar proton pump (V-ATPase), a multimeric enzyme that catalyzes the translocation of protons across the membranes. Required for assembly and activity of the V-ATPase.</text>
</comment>
<feature type="transmembrane region" description="Helical" evidence="9">
    <location>
        <begin position="564"/>
        <end position="583"/>
    </location>
</feature>
<dbReference type="Pfam" id="PF01496">
    <property type="entry name" value="V_ATPase_I"/>
    <property type="match status" value="1"/>
</dbReference>
<evidence type="ECO:0000256" key="9">
    <source>
        <dbReference type="RuleBase" id="RU361189"/>
    </source>
</evidence>
<evidence type="ECO:0000313" key="12">
    <source>
        <dbReference type="Proteomes" id="UP001281761"/>
    </source>
</evidence>
<reference evidence="11 12" key="1">
    <citation type="journal article" date="2022" name="bioRxiv">
        <title>Genomics of Preaxostyla Flagellates Illuminates Evolutionary Transitions and the Path Towards Mitochondrial Loss.</title>
        <authorList>
            <person name="Novak L.V.F."/>
            <person name="Treitli S.C."/>
            <person name="Pyrih J."/>
            <person name="Halakuc P."/>
            <person name="Pipaliya S.V."/>
            <person name="Vacek V."/>
            <person name="Brzon O."/>
            <person name="Soukal P."/>
            <person name="Eme L."/>
            <person name="Dacks J.B."/>
            <person name="Karnkowska A."/>
            <person name="Elias M."/>
            <person name="Hampl V."/>
        </authorList>
    </citation>
    <scope>NUCLEOTIDE SEQUENCE [LARGE SCALE GENOMIC DNA]</scope>
    <source>
        <strain evidence="11">NAU3</strain>
        <tissue evidence="11">Gut</tissue>
    </source>
</reference>
<keyword evidence="10" id="KW-0175">Coiled coil</keyword>
<dbReference type="Proteomes" id="UP001281761">
    <property type="component" value="Unassembled WGS sequence"/>
</dbReference>
<keyword evidence="4 9" id="KW-0812">Transmembrane</keyword>
<proteinExistence type="inferred from homology"/>
<dbReference type="PIRSF" id="PIRSF001293">
    <property type="entry name" value="ATP6V0A1"/>
    <property type="match status" value="1"/>
</dbReference>
<organism evidence="11 12">
    <name type="scientific">Blattamonas nauphoetae</name>
    <dbReference type="NCBI Taxonomy" id="2049346"/>
    <lineage>
        <taxon>Eukaryota</taxon>
        <taxon>Metamonada</taxon>
        <taxon>Preaxostyla</taxon>
        <taxon>Oxymonadida</taxon>
        <taxon>Blattamonas</taxon>
    </lineage>
</organism>
<feature type="coiled-coil region" evidence="10">
    <location>
        <begin position="100"/>
        <end position="134"/>
    </location>
</feature>
<evidence type="ECO:0000256" key="10">
    <source>
        <dbReference type="SAM" id="Coils"/>
    </source>
</evidence>
<evidence type="ECO:0000256" key="8">
    <source>
        <dbReference type="ARBA" id="ARBA00023136"/>
    </source>
</evidence>
<evidence type="ECO:0000256" key="5">
    <source>
        <dbReference type="ARBA" id="ARBA00022781"/>
    </source>
</evidence>
<evidence type="ECO:0000256" key="1">
    <source>
        <dbReference type="ARBA" id="ARBA00004141"/>
    </source>
</evidence>
<evidence type="ECO:0000256" key="7">
    <source>
        <dbReference type="ARBA" id="ARBA00023065"/>
    </source>
</evidence>
<keyword evidence="12" id="KW-1185">Reference proteome</keyword>
<feature type="transmembrane region" description="Helical" evidence="9">
    <location>
        <begin position="533"/>
        <end position="552"/>
    </location>
</feature>
<keyword evidence="7 9" id="KW-0406">Ion transport</keyword>
<dbReference type="InterPro" id="IPR026028">
    <property type="entry name" value="V-type_ATPase_116kDa_su_euka"/>
</dbReference>
<feature type="transmembrane region" description="Helical" evidence="9">
    <location>
        <begin position="623"/>
        <end position="641"/>
    </location>
</feature>
<keyword evidence="6 9" id="KW-1133">Transmembrane helix</keyword>
<comment type="similarity">
    <text evidence="2 9">Belongs to the V-ATPase 116 kDa subunit family.</text>
</comment>
<sequence>MSMFKDTSGEMINLFRSEEMEYMQFVLPRDSAYHSTHELGTLGMVHFIDLNPHIHPSRREFYPEIRRCDELQRILRFFRVQLVWNDITPLEHTEHSRYNLSDLETKFTDAEVSLQQLQSNNSQLLQNKNELIEMRNVLELAAPYFSGSKVSELRQAYSEQAQLRDTDVRLGFVSGVIQLSKYEQFSRMIYVATRGNVFLDTIPIAEPVYDPTLGKSVEKTVFVAFFSGERALTKITRISESYNAAIYPFSENEEERAEVLNQIRERLVVLQEVEDKATSQKLMILKDIAENLESWTDFICRERALFHTLNMFSSDTTSKCLVGEGWVPTRSVNAVNDCLQRASISSSSSVPSIAQSLNWEGKKRRGDKLVPPTYIRRNKFTSAVQSLVNSYGIASYGEVNPGLLSLVTFPFLFAVMYGDIGHGMILLLTGLFFIMIEKKVGKGMNDLISYLYVGRYLLLVMGAMAIYTGLLYNETFSFSLNFFGSGYKCVVDEITGESTCVHKHTYIIGMDPIWRSCFNNLIMTNSLKMKMSIIIGVLHMLIGIAFSCVNHIHFKHWIDVWCEFIPQMLLMLSLFGYMCFLIIYKWMSPQEVKPMIIRTMINMFLSFSSPIPPDEQLIPHQAGIQRFLLLVIVITIPWMLIPKPCIEIYQHRKEMKKIQAKQEQYKALQDGEEGYQGTSMMVEEEDAQGMAEWTVADEEFNLGEVLINTLIECIEFVLGAISNTASYLRLWALSLAHGQLGEVFLEYCMVKASQLAGPIGIALGVTVWIGATIAILCAMEGLSAFLHCLRLHWVELQNKFYKAEGYPFEPLSFATAFEEEDLAGFDQMQNEIGKREAVREQA</sequence>
<evidence type="ECO:0000256" key="6">
    <source>
        <dbReference type="ARBA" id="ARBA00022989"/>
    </source>
</evidence>
<evidence type="ECO:0000256" key="3">
    <source>
        <dbReference type="ARBA" id="ARBA00022448"/>
    </source>
</evidence>
<dbReference type="PANTHER" id="PTHR11629">
    <property type="entry name" value="VACUOLAR PROTON ATPASES"/>
    <property type="match status" value="1"/>
</dbReference>
<dbReference type="InterPro" id="IPR002490">
    <property type="entry name" value="V-ATPase_116kDa_su"/>
</dbReference>
<comment type="caution">
    <text evidence="11">The sequence shown here is derived from an EMBL/GenBank/DDBJ whole genome shotgun (WGS) entry which is preliminary data.</text>
</comment>
<evidence type="ECO:0000256" key="4">
    <source>
        <dbReference type="ARBA" id="ARBA00022692"/>
    </source>
</evidence>
<keyword evidence="8 9" id="KW-0472">Membrane</keyword>
<name>A0ABQ9Y1V8_9EUKA</name>
<feature type="transmembrane region" description="Helical" evidence="9">
    <location>
        <begin position="456"/>
        <end position="473"/>
    </location>
</feature>
<keyword evidence="3 9" id="KW-0813">Transport</keyword>
<feature type="transmembrane region" description="Helical" evidence="9">
    <location>
        <begin position="411"/>
        <end position="436"/>
    </location>
</feature>
<keyword evidence="5 9" id="KW-0375">Hydrogen ion transport</keyword>